<sequence length="295" mass="33681">MSHSSPAADTNAAKKPQPLPWTHQETLNLIQAYQEKWYSLQRGQLKASQWEEVAVTVATRCGLFDDSAAKTALQCRHKMEKLRRRYRSECQGLGSGSSWPYYDAMEALEHGPLLISARPLTSIVSTREKHFYPGDGHAAGNNYHKDEGEEEEEEEEDDDEEEDYRFSKSRSINHILRRPSVVNRFSGLLSGGKKRVRPDEGGDGDAGAVGMEEEDKRMGLAVEIRRFAERFERMERKKMEIMHETERFRMEMENKRIEMILDSHKKIVDAISASFGLNKGLKVEENLGSSRNSQG</sequence>
<dbReference type="Gene3D" id="1.10.10.60">
    <property type="entry name" value="Homeodomain-like"/>
    <property type="match status" value="1"/>
</dbReference>
<dbReference type="PANTHER" id="PTHR31307">
    <property type="entry name" value="TRIHELIX TRANSCRIPTION FACTOR ASIL2"/>
    <property type="match status" value="1"/>
</dbReference>
<dbReference type="PANTHER" id="PTHR31307:SF3">
    <property type="entry name" value="HOMEODOMAIN-LIKE SUPERFAMILY PROTEIN"/>
    <property type="match status" value="1"/>
</dbReference>
<evidence type="ECO:0000313" key="3">
    <source>
        <dbReference type="EMBL" id="KAK9013357.1"/>
    </source>
</evidence>
<evidence type="ECO:0000256" key="1">
    <source>
        <dbReference type="SAM" id="MobiDB-lite"/>
    </source>
</evidence>
<dbReference type="SMART" id="SM00595">
    <property type="entry name" value="MADF"/>
    <property type="match status" value="1"/>
</dbReference>
<evidence type="ECO:0000313" key="4">
    <source>
        <dbReference type="Proteomes" id="UP001396334"/>
    </source>
</evidence>
<dbReference type="Proteomes" id="UP001396334">
    <property type="component" value="Unassembled WGS sequence"/>
</dbReference>
<organism evidence="3 4">
    <name type="scientific">Hibiscus sabdariffa</name>
    <name type="common">roselle</name>
    <dbReference type="NCBI Taxonomy" id="183260"/>
    <lineage>
        <taxon>Eukaryota</taxon>
        <taxon>Viridiplantae</taxon>
        <taxon>Streptophyta</taxon>
        <taxon>Embryophyta</taxon>
        <taxon>Tracheophyta</taxon>
        <taxon>Spermatophyta</taxon>
        <taxon>Magnoliopsida</taxon>
        <taxon>eudicotyledons</taxon>
        <taxon>Gunneridae</taxon>
        <taxon>Pentapetalae</taxon>
        <taxon>rosids</taxon>
        <taxon>malvids</taxon>
        <taxon>Malvales</taxon>
        <taxon>Malvaceae</taxon>
        <taxon>Malvoideae</taxon>
        <taxon>Hibiscus</taxon>
    </lineage>
</organism>
<reference evidence="3 4" key="1">
    <citation type="journal article" date="2024" name="G3 (Bethesda)">
        <title>Genome assembly of Hibiscus sabdariffa L. provides insights into metabolisms of medicinal natural products.</title>
        <authorList>
            <person name="Kim T."/>
        </authorList>
    </citation>
    <scope>NUCLEOTIDE SEQUENCE [LARGE SCALE GENOMIC DNA]</scope>
    <source>
        <strain evidence="3">TK-2024</strain>
        <tissue evidence="3">Old leaves</tissue>
    </source>
</reference>
<comment type="caution">
    <text evidence="3">The sequence shown here is derived from an EMBL/GenBank/DDBJ whole genome shotgun (WGS) entry which is preliminary data.</text>
</comment>
<dbReference type="EMBL" id="JBBPBN010000022">
    <property type="protein sequence ID" value="KAK9013357.1"/>
    <property type="molecule type" value="Genomic_DNA"/>
</dbReference>
<accession>A0ABR2RKY8</accession>
<dbReference type="InterPro" id="IPR044823">
    <property type="entry name" value="ASIL1/2-like"/>
</dbReference>
<evidence type="ECO:0000259" key="2">
    <source>
        <dbReference type="Pfam" id="PF13837"/>
    </source>
</evidence>
<dbReference type="Pfam" id="PF13837">
    <property type="entry name" value="Myb_DNA-bind_4"/>
    <property type="match status" value="1"/>
</dbReference>
<gene>
    <name evidence="3" type="ORF">V6N11_041369</name>
</gene>
<keyword evidence="4" id="KW-1185">Reference proteome</keyword>
<feature type="region of interest" description="Disordered" evidence="1">
    <location>
        <begin position="130"/>
        <end position="165"/>
    </location>
</feature>
<feature type="domain" description="Myb/SANT-like DNA-binding" evidence="2">
    <location>
        <begin position="21"/>
        <end position="108"/>
    </location>
</feature>
<name>A0ABR2RKY8_9ROSI</name>
<dbReference type="InterPro" id="IPR044822">
    <property type="entry name" value="Myb_DNA-bind_4"/>
</dbReference>
<feature type="compositionally biased region" description="Acidic residues" evidence="1">
    <location>
        <begin position="148"/>
        <end position="163"/>
    </location>
</feature>
<protein>
    <recommendedName>
        <fullName evidence="2">Myb/SANT-like DNA-binding domain-containing protein</fullName>
    </recommendedName>
</protein>
<proteinExistence type="predicted"/>
<feature type="region of interest" description="Disordered" evidence="1">
    <location>
        <begin position="1"/>
        <end position="20"/>
    </location>
</feature>